<reference evidence="1 2" key="1">
    <citation type="submission" date="2019-08" db="EMBL/GenBank/DDBJ databases">
        <title>Draft genome sequences of two oriental melons (Cucumis melo L. var makuwa).</title>
        <authorList>
            <person name="Kwon S.-Y."/>
        </authorList>
    </citation>
    <scope>NUCLEOTIDE SEQUENCE [LARGE SCALE GENOMIC DNA]</scope>
    <source>
        <strain evidence="2">cv. Chang Bougi</strain>
        <tissue evidence="1">Leaf</tissue>
    </source>
</reference>
<dbReference type="EMBL" id="SSTD01004586">
    <property type="protein sequence ID" value="TYK23255.1"/>
    <property type="molecule type" value="Genomic_DNA"/>
</dbReference>
<evidence type="ECO:0000313" key="2">
    <source>
        <dbReference type="Proteomes" id="UP000321947"/>
    </source>
</evidence>
<proteinExistence type="predicted"/>
<sequence length="60" mass="6989">MRDSGRVRNGESKTECEGLIEIEERIPLKPEGVDELPAEEFQWRLSCIHPKGRRQRGKLK</sequence>
<organism evidence="1 2">
    <name type="scientific">Cucumis melo var. makuwa</name>
    <name type="common">Oriental melon</name>
    <dbReference type="NCBI Taxonomy" id="1194695"/>
    <lineage>
        <taxon>Eukaryota</taxon>
        <taxon>Viridiplantae</taxon>
        <taxon>Streptophyta</taxon>
        <taxon>Embryophyta</taxon>
        <taxon>Tracheophyta</taxon>
        <taxon>Spermatophyta</taxon>
        <taxon>Magnoliopsida</taxon>
        <taxon>eudicotyledons</taxon>
        <taxon>Gunneridae</taxon>
        <taxon>Pentapetalae</taxon>
        <taxon>rosids</taxon>
        <taxon>fabids</taxon>
        <taxon>Cucurbitales</taxon>
        <taxon>Cucurbitaceae</taxon>
        <taxon>Benincaseae</taxon>
        <taxon>Cucumis</taxon>
    </lineage>
</organism>
<dbReference type="Proteomes" id="UP000321947">
    <property type="component" value="Unassembled WGS sequence"/>
</dbReference>
<comment type="caution">
    <text evidence="1">The sequence shown here is derived from an EMBL/GenBank/DDBJ whole genome shotgun (WGS) entry which is preliminary data.</text>
</comment>
<gene>
    <name evidence="1" type="ORF">E5676_scaffold142G003070</name>
</gene>
<evidence type="ECO:0000313" key="1">
    <source>
        <dbReference type="EMBL" id="TYK23255.1"/>
    </source>
</evidence>
<accession>A0A5D3DI49</accession>
<dbReference type="AlphaFoldDB" id="A0A5D3DI49"/>
<protein>
    <submittedName>
        <fullName evidence="1">Uncharacterized protein</fullName>
    </submittedName>
</protein>
<name>A0A5D3DI49_CUCMM</name>